<comment type="subcellular location">
    <subcellularLocation>
        <location evidence="2">Cytoplasm</location>
        <location evidence="2">Cytoskeleton</location>
        <location evidence="2">Flagellum axoneme</location>
    </subcellularLocation>
</comment>
<evidence type="ECO:0000256" key="5">
    <source>
        <dbReference type="ARBA" id="ARBA00022490"/>
    </source>
</evidence>
<keyword evidence="10" id="KW-0175">Coiled coil</keyword>
<dbReference type="AlphaFoldDB" id="B4G9V5"/>
<evidence type="ECO:0000256" key="2">
    <source>
        <dbReference type="ARBA" id="ARBA00004611"/>
    </source>
</evidence>
<dbReference type="HOGENOM" id="CLU_730108_0_0_1"/>
<reference evidence="12 13" key="1">
    <citation type="journal article" date="2007" name="Nature">
        <title>Evolution of genes and genomes on the Drosophila phylogeny.</title>
        <authorList>
            <consortium name="Drosophila 12 Genomes Consortium"/>
            <person name="Clark A.G."/>
            <person name="Eisen M.B."/>
            <person name="Smith D.R."/>
            <person name="Bergman C.M."/>
            <person name="Oliver B."/>
            <person name="Markow T.A."/>
            <person name="Kaufman T.C."/>
            <person name="Kellis M."/>
            <person name="Gelbart W."/>
            <person name="Iyer V.N."/>
            <person name="Pollard D.A."/>
            <person name="Sackton T.B."/>
            <person name="Larracuente A.M."/>
            <person name="Singh N.D."/>
            <person name="Abad J.P."/>
            <person name="Abt D.N."/>
            <person name="Adryan B."/>
            <person name="Aguade M."/>
            <person name="Akashi H."/>
            <person name="Anderson W.W."/>
            <person name="Aquadro C.F."/>
            <person name="Ardell D.H."/>
            <person name="Arguello R."/>
            <person name="Artieri C.G."/>
            <person name="Barbash D.A."/>
            <person name="Barker D."/>
            <person name="Barsanti P."/>
            <person name="Batterham P."/>
            <person name="Batzoglou S."/>
            <person name="Begun D."/>
            <person name="Bhutkar A."/>
            <person name="Blanco E."/>
            <person name="Bosak S.A."/>
            <person name="Bradley R.K."/>
            <person name="Brand A.D."/>
            <person name="Brent M.R."/>
            <person name="Brooks A.N."/>
            <person name="Brown R.H."/>
            <person name="Butlin R.K."/>
            <person name="Caggese C."/>
            <person name="Calvi B.R."/>
            <person name="Bernardo de Carvalho A."/>
            <person name="Caspi A."/>
            <person name="Castrezana S."/>
            <person name="Celniker S.E."/>
            <person name="Chang J.L."/>
            <person name="Chapple C."/>
            <person name="Chatterji S."/>
            <person name="Chinwalla A."/>
            <person name="Civetta A."/>
            <person name="Clifton S.W."/>
            <person name="Comeron J.M."/>
            <person name="Costello J.C."/>
            <person name="Coyne J.A."/>
            <person name="Daub J."/>
            <person name="David R.G."/>
            <person name="Delcher A.L."/>
            <person name="Delehaunty K."/>
            <person name="Do C.B."/>
            <person name="Ebling H."/>
            <person name="Edwards K."/>
            <person name="Eickbush T."/>
            <person name="Evans J.D."/>
            <person name="Filipski A."/>
            <person name="Findeiss S."/>
            <person name="Freyhult E."/>
            <person name="Fulton L."/>
            <person name="Fulton R."/>
            <person name="Garcia A.C."/>
            <person name="Gardiner A."/>
            <person name="Garfield D.A."/>
            <person name="Garvin B.E."/>
            <person name="Gibson G."/>
            <person name="Gilbert D."/>
            <person name="Gnerre S."/>
            <person name="Godfrey J."/>
            <person name="Good R."/>
            <person name="Gotea V."/>
            <person name="Gravely B."/>
            <person name="Greenberg A.J."/>
            <person name="Griffiths-Jones S."/>
            <person name="Gross S."/>
            <person name="Guigo R."/>
            <person name="Gustafson E.A."/>
            <person name="Haerty W."/>
            <person name="Hahn M.W."/>
            <person name="Halligan D.L."/>
            <person name="Halpern A.L."/>
            <person name="Halter G.M."/>
            <person name="Han M.V."/>
            <person name="Heger A."/>
            <person name="Hillier L."/>
            <person name="Hinrichs A.S."/>
            <person name="Holmes I."/>
            <person name="Hoskins R.A."/>
            <person name="Hubisz M.J."/>
            <person name="Hultmark D."/>
            <person name="Huntley M.A."/>
            <person name="Jaffe D.B."/>
            <person name="Jagadeeshan S."/>
            <person name="Jeck W.R."/>
            <person name="Johnson J."/>
            <person name="Jones C.D."/>
            <person name="Jordan W.C."/>
            <person name="Karpen G.H."/>
            <person name="Kataoka E."/>
            <person name="Keightley P.D."/>
            <person name="Kheradpour P."/>
            <person name="Kirkness E.F."/>
            <person name="Koerich L.B."/>
            <person name="Kristiansen K."/>
            <person name="Kudrna D."/>
            <person name="Kulathinal R.J."/>
            <person name="Kumar S."/>
            <person name="Kwok R."/>
            <person name="Lander E."/>
            <person name="Langley C.H."/>
            <person name="Lapoint R."/>
            <person name="Lazzaro B.P."/>
            <person name="Lee S.J."/>
            <person name="Levesque L."/>
            <person name="Li R."/>
            <person name="Lin C.F."/>
            <person name="Lin M.F."/>
            <person name="Lindblad-Toh K."/>
            <person name="Llopart A."/>
            <person name="Long M."/>
            <person name="Low L."/>
            <person name="Lozovsky E."/>
            <person name="Lu J."/>
            <person name="Luo M."/>
            <person name="Machado C.A."/>
            <person name="Makalowski W."/>
            <person name="Marzo M."/>
            <person name="Matsuda M."/>
            <person name="Matzkin L."/>
            <person name="McAllister B."/>
            <person name="McBride C.S."/>
            <person name="McKernan B."/>
            <person name="McKernan K."/>
            <person name="Mendez-Lago M."/>
            <person name="Minx P."/>
            <person name="Mollenhauer M.U."/>
            <person name="Montooth K."/>
            <person name="Mount S.M."/>
            <person name="Mu X."/>
            <person name="Myers E."/>
            <person name="Negre B."/>
            <person name="Newfeld S."/>
            <person name="Nielsen R."/>
            <person name="Noor M.A."/>
            <person name="O'Grady P."/>
            <person name="Pachter L."/>
            <person name="Papaceit M."/>
            <person name="Parisi M.J."/>
            <person name="Parisi M."/>
            <person name="Parts L."/>
            <person name="Pedersen J.S."/>
            <person name="Pesole G."/>
            <person name="Phillippy A.M."/>
            <person name="Ponting C.P."/>
            <person name="Pop M."/>
            <person name="Porcelli D."/>
            <person name="Powell J.R."/>
            <person name="Prohaska S."/>
            <person name="Pruitt K."/>
            <person name="Puig M."/>
            <person name="Quesneville H."/>
            <person name="Ram K.R."/>
            <person name="Rand D."/>
            <person name="Rasmussen M.D."/>
            <person name="Reed L.K."/>
            <person name="Reenan R."/>
            <person name="Reily A."/>
            <person name="Remington K.A."/>
            <person name="Rieger T.T."/>
            <person name="Ritchie M.G."/>
            <person name="Robin C."/>
            <person name="Rogers Y.H."/>
            <person name="Rohde C."/>
            <person name="Rozas J."/>
            <person name="Rubenfield M.J."/>
            <person name="Ruiz A."/>
            <person name="Russo S."/>
            <person name="Salzberg S.L."/>
            <person name="Sanchez-Gracia A."/>
            <person name="Saranga D.J."/>
            <person name="Sato H."/>
            <person name="Schaeffer S.W."/>
            <person name="Schatz M.C."/>
            <person name="Schlenke T."/>
            <person name="Schwartz R."/>
            <person name="Segarra C."/>
            <person name="Singh R.S."/>
            <person name="Sirot L."/>
            <person name="Sirota M."/>
            <person name="Sisneros N.B."/>
            <person name="Smith C.D."/>
            <person name="Smith T.F."/>
            <person name="Spieth J."/>
            <person name="Stage D.E."/>
            <person name="Stark A."/>
            <person name="Stephan W."/>
            <person name="Strausberg R.L."/>
            <person name="Strempel S."/>
            <person name="Sturgill D."/>
            <person name="Sutton G."/>
            <person name="Sutton G.G."/>
            <person name="Tao W."/>
            <person name="Teichmann S."/>
            <person name="Tobari Y.N."/>
            <person name="Tomimura Y."/>
            <person name="Tsolas J.M."/>
            <person name="Valente V.L."/>
            <person name="Venter E."/>
            <person name="Venter J.C."/>
            <person name="Vicario S."/>
            <person name="Vieira F.G."/>
            <person name="Vilella A.J."/>
            <person name="Villasante A."/>
            <person name="Walenz B."/>
            <person name="Wang J."/>
            <person name="Wasserman M."/>
            <person name="Watts T."/>
            <person name="Wilson D."/>
            <person name="Wilson R.K."/>
            <person name="Wing R.A."/>
            <person name="Wolfner M.F."/>
            <person name="Wong A."/>
            <person name="Wong G.K."/>
            <person name="Wu C.I."/>
            <person name="Wu G."/>
            <person name="Yamamoto D."/>
            <person name="Yang H.P."/>
            <person name="Yang S.P."/>
            <person name="Yorke J.A."/>
            <person name="Yoshida K."/>
            <person name="Zdobnov E."/>
            <person name="Zhang P."/>
            <person name="Zhang Y."/>
            <person name="Zimin A.V."/>
            <person name="Baldwin J."/>
            <person name="Abdouelleil A."/>
            <person name="Abdulkadir J."/>
            <person name="Abebe A."/>
            <person name="Abera B."/>
            <person name="Abreu J."/>
            <person name="Acer S.C."/>
            <person name="Aftuck L."/>
            <person name="Alexander A."/>
            <person name="An P."/>
            <person name="Anderson E."/>
            <person name="Anderson S."/>
            <person name="Arachi H."/>
            <person name="Azer M."/>
            <person name="Bachantsang P."/>
            <person name="Barry A."/>
            <person name="Bayul T."/>
            <person name="Berlin A."/>
            <person name="Bessette D."/>
            <person name="Bloom T."/>
            <person name="Blye J."/>
            <person name="Boguslavskiy L."/>
            <person name="Bonnet C."/>
            <person name="Boukhgalter B."/>
            <person name="Bourzgui I."/>
            <person name="Brown A."/>
            <person name="Cahill P."/>
            <person name="Channer S."/>
            <person name="Cheshatsang Y."/>
            <person name="Chuda L."/>
            <person name="Citroen M."/>
            <person name="Collymore A."/>
            <person name="Cooke P."/>
            <person name="Costello M."/>
            <person name="D'Aco K."/>
            <person name="Daza R."/>
            <person name="De Haan G."/>
            <person name="DeGray S."/>
            <person name="DeMaso C."/>
            <person name="Dhargay N."/>
            <person name="Dooley K."/>
            <person name="Dooley E."/>
            <person name="Doricent M."/>
            <person name="Dorje P."/>
            <person name="Dorjee K."/>
            <person name="Dupes A."/>
            <person name="Elong R."/>
            <person name="Falk J."/>
            <person name="Farina A."/>
            <person name="Faro S."/>
            <person name="Ferguson D."/>
            <person name="Fisher S."/>
            <person name="Foley C.D."/>
            <person name="Franke A."/>
            <person name="Friedrich D."/>
            <person name="Gadbois L."/>
            <person name="Gearin G."/>
            <person name="Gearin C.R."/>
            <person name="Giannoukos G."/>
            <person name="Goode T."/>
            <person name="Graham J."/>
            <person name="Grandbois E."/>
            <person name="Grewal S."/>
            <person name="Gyaltsen K."/>
            <person name="Hafez N."/>
            <person name="Hagos B."/>
            <person name="Hall J."/>
            <person name="Henson C."/>
            <person name="Hollinger A."/>
            <person name="Honan T."/>
            <person name="Huard M.D."/>
            <person name="Hughes L."/>
            <person name="Hurhula B."/>
            <person name="Husby M.E."/>
            <person name="Kamat A."/>
            <person name="Kanga B."/>
            <person name="Kashin S."/>
            <person name="Khazanovich D."/>
            <person name="Kisner P."/>
            <person name="Lance K."/>
            <person name="Lara M."/>
            <person name="Lee W."/>
            <person name="Lennon N."/>
            <person name="Letendre F."/>
            <person name="LeVine R."/>
            <person name="Lipovsky A."/>
            <person name="Liu X."/>
            <person name="Liu J."/>
            <person name="Liu S."/>
            <person name="Lokyitsang T."/>
            <person name="Lokyitsang Y."/>
            <person name="Lubonja R."/>
            <person name="Lui A."/>
            <person name="MacDonald P."/>
            <person name="Magnisalis V."/>
            <person name="Maru K."/>
            <person name="Matthews C."/>
            <person name="McCusker W."/>
            <person name="McDonough S."/>
            <person name="Mehta T."/>
            <person name="Meldrim J."/>
            <person name="Meneus L."/>
            <person name="Mihai O."/>
            <person name="Mihalev A."/>
            <person name="Mihova T."/>
            <person name="Mittelman R."/>
            <person name="Mlenga V."/>
            <person name="Montmayeur A."/>
            <person name="Mulrain L."/>
            <person name="Navidi A."/>
            <person name="Naylor J."/>
            <person name="Negash T."/>
            <person name="Nguyen T."/>
            <person name="Nguyen N."/>
            <person name="Nicol R."/>
            <person name="Norbu C."/>
            <person name="Norbu N."/>
            <person name="Novod N."/>
            <person name="O'Neill B."/>
            <person name="Osman S."/>
            <person name="Markiewicz E."/>
            <person name="Oyono O.L."/>
            <person name="Patti C."/>
            <person name="Phunkhang P."/>
            <person name="Pierre F."/>
            <person name="Priest M."/>
            <person name="Raghuraman S."/>
            <person name="Rege F."/>
            <person name="Reyes R."/>
            <person name="Rise C."/>
            <person name="Rogov P."/>
            <person name="Ross K."/>
            <person name="Ryan E."/>
            <person name="Settipalli S."/>
            <person name="Shea T."/>
            <person name="Sherpa N."/>
            <person name="Shi L."/>
            <person name="Shih D."/>
            <person name="Sparrow T."/>
            <person name="Spaulding J."/>
            <person name="Stalker J."/>
            <person name="Stange-Thomann N."/>
            <person name="Stavropoulos S."/>
            <person name="Stone C."/>
            <person name="Strader C."/>
            <person name="Tesfaye S."/>
            <person name="Thomson T."/>
            <person name="Thoulutsang Y."/>
            <person name="Thoulutsang D."/>
            <person name="Topham K."/>
            <person name="Topping I."/>
            <person name="Tsamla T."/>
            <person name="Vassiliev H."/>
            <person name="Vo A."/>
            <person name="Wangchuk T."/>
            <person name="Wangdi T."/>
            <person name="Weiand M."/>
            <person name="Wilkinson J."/>
            <person name="Wilson A."/>
            <person name="Yadav S."/>
            <person name="Young G."/>
            <person name="Yu Q."/>
            <person name="Zembek L."/>
            <person name="Zhong D."/>
            <person name="Zimmer A."/>
            <person name="Zwirko Z."/>
            <person name="Jaffe D.B."/>
            <person name="Alvarez P."/>
            <person name="Brockman W."/>
            <person name="Butler J."/>
            <person name="Chin C."/>
            <person name="Gnerre S."/>
            <person name="Grabherr M."/>
            <person name="Kleber M."/>
            <person name="Mauceli E."/>
            <person name="MacCallum I."/>
        </authorList>
    </citation>
    <scope>NUCLEOTIDE SEQUENCE [LARGE SCALE GENOMIC DNA]</scope>
    <source>
        <strain evidence="13">MSH-3 / Tucson 14011-0111.49</strain>
    </source>
</reference>
<gene>
    <name evidence="12" type="primary">Dper\GL10812</name>
    <name evidence="12" type="ORF">Dper_GL10812</name>
</gene>
<comment type="similarity">
    <text evidence="3">Belongs to the DRC10 family.</text>
</comment>
<keyword evidence="7" id="KW-0969">Cilium</keyword>
<accession>B4G9V5</accession>
<keyword evidence="13" id="KW-1185">Reference proteome</keyword>
<evidence type="ECO:0000256" key="10">
    <source>
        <dbReference type="SAM" id="Coils"/>
    </source>
</evidence>
<dbReference type="PANTHER" id="PTHR31598">
    <property type="entry name" value="IQ DOMAIN-CONTAINING PROTEIN D"/>
    <property type="match status" value="1"/>
</dbReference>
<evidence type="ECO:0000256" key="7">
    <source>
        <dbReference type="ARBA" id="ARBA00023069"/>
    </source>
</evidence>
<dbReference type="SMR" id="B4G9V5"/>
<evidence type="ECO:0000256" key="11">
    <source>
        <dbReference type="SAM" id="MobiDB-lite"/>
    </source>
</evidence>
<dbReference type="STRING" id="7234.B4G9V5"/>
<dbReference type="OrthoDB" id="536093at2759"/>
<evidence type="ECO:0000256" key="6">
    <source>
        <dbReference type="ARBA" id="ARBA00022846"/>
    </source>
</evidence>
<evidence type="ECO:0000256" key="8">
    <source>
        <dbReference type="ARBA" id="ARBA00023212"/>
    </source>
</evidence>
<organism evidence="13">
    <name type="scientific">Drosophila persimilis</name>
    <name type="common">Fruit fly</name>
    <dbReference type="NCBI Taxonomy" id="7234"/>
    <lineage>
        <taxon>Eukaryota</taxon>
        <taxon>Metazoa</taxon>
        <taxon>Ecdysozoa</taxon>
        <taxon>Arthropoda</taxon>
        <taxon>Hexapoda</taxon>
        <taxon>Insecta</taxon>
        <taxon>Pterygota</taxon>
        <taxon>Neoptera</taxon>
        <taxon>Endopterygota</taxon>
        <taxon>Diptera</taxon>
        <taxon>Brachycera</taxon>
        <taxon>Muscomorpha</taxon>
        <taxon>Ephydroidea</taxon>
        <taxon>Drosophilidae</taxon>
        <taxon>Drosophila</taxon>
        <taxon>Sophophora</taxon>
    </lineage>
</organism>
<dbReference type="eggNOG" id="ENOG502TCIR">
    <property type="taxonomic scope" value="Eukaryota"/>
</dbReference>
<keyword evidence="6" id="KW-0282">Flagellum</keyword>
<evidence type="ECO:0000256" key="9">
    <source>
        <dbReference type="ARBA" id="ARBA00023273"/>
    </source>
</evidence>
<comment type="function">
    <text evidence="1">Component of the nexin-dynein regulatory complex (N-DRC), a key regulator of ciliary/flagellar motility which maintains the alignment and integrity of the distal axoneme and regulates microtubule sliding in motile axonemes.</text>
</comment>
<sequence length="385" mass="46185">MVEVCMEMEMEMEVAMGMGHGPWEVEGSALRTVRIECVLKFLQEAIEIVKISVLLPKLFADPPNLRRVLEGTSYEEILKPVEDLLESHMTQSASEPTFPIDHQTIRILDYFQKNYQIYKFFPQLMRNLSDKDRTLIASLALLLDIAKEHLYRSSKSEISKERMLHQMYHKNEDIRKRLHNVRRDLTKRRVMEKWRMAATAIYLVKIENDLAYKKWQNNVRIQNEITKCSRAMRTNHRNSLEKQKELEEQLQIAREAYAKLTQKHLLEEQDARNEKNKLLLQLQSLVKKYDANMGDVIRENLVLQDQYMVAKKELDKFMVVYRREEAVYNDIVVRREQEERRRQQQRLVVFMMNRAASKIQKYWRKWRKDQRKKNKRLKKAKKGKG</sequence>
<feature type="coiled-coil region" evidence="10">
    <location>
        <begin position="236"/>
        <end position="288"/>
    </location>
</feature>
<dbReference type="InterPro" id="IPR042815">
    <property type="entry name" value="DRC10"/>
</dbReference>
<evidence type="ECO:0000256" key="1">
    <source>
        <dbReference type="ARBA" id="ARBA00003029"/>
    </source>
</evidence>
<dbReference type="Proteomes" id="UP000008744">
    <property type="component" value="Unassembled WGS sequence"/>
</dbReference>
<dbReference type="PhylomeDB" id="B4G9V5"/>
<name>B4G9V5_DROPE</name>
<keyword evidence="5" id="KW-0963">Cytoplasm</keyword>
<feature type="region of interest" description="Disordered" evidence="11">
    <location>
        <begin position="366"/>
        <end position="385"/>
    </location>
</feature>
<dbReference type="EMBL" id="CH479181">
    <property type="protein sequence ID" value="EDW31707.1"/>
    <property type="molecule type" value="Genomic_DNA"/>
</dbReference>
<dbReference type="OMA" id="AKIQKYW"/>
<keyword evidence="8" id="KW-0206">Cytoskeleton</keyword>
<evidence type="ECO:0000313" key="13">
    <source>
        <dbReference type="Proteomes" id="UP000008744"/>
    </source>
</evidence>
<evidence type="ECO:0000256" key="4">
    <source>
        <dbReference type="ARBA" id="ARBA00021752"/>
    </source>
</evidence>
<keyword evidence="9" id="KW-0966">Cell projection</keyword>
<evidence type="ECO:0000256" key="3">
    <source>
        <dbReference type="ARBA" id="ARBA00009071"/>
    </source>
</evidence>
<proteinExistence type="inferred from homology"/>
<dbReference type="PANTHER" id="PTHR31598:SF1">
    <property type="entry name" value="DYNEIN REGULATORY COMPLEX PROTEIN 10"/>
    <property type="match status" value="1"/>
</dbReference>
<evidence type="ECO:0000313" key="12">
    <source>
        <dbReference type="EMBL" id="EDW31707.1"/>
    </source>
</evidence>
<protein>
    <recommendedName>
        <fullName evidence="4">Dynein regulatory complex protein 10</fullName>
    </recommendedName>
</protein>